<dbReference type="EMBL" id="WHVB01000134">
    <property type="protein sequence ID" value="KAF8461307.1"/>
    <property type="molecule type" value="Genomic_DNA"/>
</dbReference>
<reference evidence="2" key="2">
    <citation type="journal article" date="2020" name="Nat. Commun.">
        <title>Large-scale genome sequencing of mycorrhizal fungi provides insights into the early evolution of symbiotic traits.</title>
        <authorList>
            <person name="Miyauchi S."/>
            <person name="Kiss E."/>
            <person name="Kuo A."/>
            <person name="Drula E."/>
            <person name="Kohler A."/>
            <person name="Sanchez-Garcia M."/>
            <person name="Morin E."/>
            <person name="Andreopoulos B."/>
            <person name="Barry K.W."/>
            <person name="Bonito G."/>
            <person name="Buee M."/>
            <person name="Carver A."/>
            <person name="Chen C."/>
            <person name="Cichocki N."/>
            <person name="Clum A."/>
            <person name="Culley D."/>
            <person name="Crous P.W."/>
            <person name="Fauchery L."/>
            <person name="Girlanda M."/>
            <person name="Hayes R.D."/>
            <person name="Keri Z."/>
            <person name="LaButti K."/>
            <person name="Lipzen A."/>
            <person name="Lombard V."/>
            <person name="Magnuson J."/>
            <person name="Maillard F."/>
            <person name="Murat C."/>
            <person name="Nolan M."/>
            <person name="Ohm R.A."/>
            <person name="Pangilinan J."/>
            <person name="Pereira M.F."/>
            <person name="Perotto S."/>
            <person name="Peter M."/>
            <person name="Pfister S."/>
            <person name="Riley R."/>
            <person name="Sitrit Y."/>
            <person name="Stielow J.B."/>
            <person name="Szollosi G."/>
            <person name="Zifcakova L."/>
            <person name="Stursova M."/>
            <person name="Spatafora J.W."/>
            <person name="Tedersoo L."/>
            <person name="Vaario L.M."/>
            <person name="Yamada A."/>
            <person name="Yan M."/>
            <person name="Wang P."/>
            <person name="Xu J."/>
            <person name="Bruns T."/>
            <person name="Baldrian P."/>
            <person name="Vilgalys R."/>
            <person name="Dunand C."/>
            <person name="Henrissat B."/>
            <person name="Grigoriev I.V."/>
            <person name="Hibbett D."/>
            <person name="Nagy L.G."/>
            <person name="Martin F.M."/>
        </authorList>
    </citation>
    <scope>NUCLEOTIDE SEQUENCE</scope>
    <source>
        <strain evidence="2">Prilba</strain>
    </source>
</reference>
<dbReference type="InterPro" id="IPR009072">
    <property type="entry name" value="Histone-fold"/>
</dbReference>
<proteinExistence type="predicted"/>
<gene>
    <name evidence="3" type="ORF">DFH94DRAFT_753926</name>
    <name evidence="2" type="ORF">DFH94DRAFT_789699</name>
</gene>
<feature type="region of interest" description="Disordered" evidence="1">
    <location>
        <begin position="1"/>
        <end position="68"/>
    </location>
</feature>
<feature type="compositionally biased region" description="Low complexity" evidence="1">
    <location>
        <begin position="319"/>
        <end position="334"/>
    </location>
</feature>
<feature type="compositionally biased region" description="Low complexity" evidence="1">
    <location>
        <begin position="48"/>
        <end position="61"/>
    </location>
</feature>
<evidence type="ECO:0000313" key="4">
    <source>
        <dbReference type="Proteomes" id="UP000759537"/>
    </source>
</evidence>
<dbReference type="Gene3D" id="1.10.20.10">
    <property type="entry name" value="Histone, subunit A"/>
    <property type="match status" value="1"/>
</dbReference>
<keyword evidence="4" id="KW-1185">Reference proteome</keyword>
<feature type="compositionally biased region" description="Pro residues" evidence="1">
    <location>
        <begin position="302"/>
        <end position="318"/>
    </location>
</feature>
<dbReference type="GO" id="GO:0046982">
    <property type="term" value="F:protein heterodimerization activity"/>
    <property type="evidence" value="ECO:0007669"/>
    <property type="project" value="InterPro"/>
</dbReference>
<evidence type="ECO:0000256" key="1">
    <source>
        <dbReference type="SAM" id="MobiDB-lite"/>
    </source>
</evidence>
<dbReference type="GO" id="GO:0042393">
    <property type="term" value="F:histone binding"/>
    <property type="evidence" value="ECO:0007669"/>
    <property type="project" value="InterPro"/>
</dbReference>
<dbReference type="InterPro" id="IPR018465">
    <property type="entry name" value="Scm3/HJURP"/>
</dbReference>
<evidence type="ECO:0000313" key="2">
    <source>
        <dbReference type="EMBL" id="KAF8461307.1"/>
    </source>
</evidence>
<dbReference type="EMBL" id="WHVB01000012">
    <property type="protein sequence ID" value="KAF8478135.1"/>
    <property type="molecule type" value="Genomic_DNA"/>
</dbReference>
<dbReference type="AlphaFoldDB" id="A0A9P5JSY1"/>
<dbReference type="GO" id="GO:0005634">
    <property type="term" value="C:nucleus"/>
    <property type="evidence" value="ECO:0007669"/>
    <property type="project" value="InterPro"/>
</dbReference>
<name>A0A9P5JSY1_9AGAM</name>
<comment type="caution">
    <text evidence="2">The sequence shown here is derived from an EMBL/GenBank/DDBJ whole genome shotgun (WGS) entry which is preliminary data.</text>
</comment>
<dbReference type="OrthoDB" id="2420608at2759"/>
<feature type="region of interest" description="Disordered" evidence="1">
    <location>
        <begin position="296"/>
        <end position="334"/>
    </location>
</feature>
<accession>A0A9P5JSY1</accession>
<protein>
    <submittedName>
        <fullName evidence="2">Uncharacterized protein</fullName>
    </submittedName>
</protein>
<reference evidence="2" key="1">
    <citation type="submission" date="2019-10" db="EMBL/GenBank/DDBJ databases">
        <authorList>
            <consortium name="DOE Joint Genome Institute"/>
            <person name="Kuo A."/>
            <person name="Miyauchi S."/>
            <person name="Kiss E."/>
            <person name="Drula E."/>
            <person name="Kohler A."/>
            <person name="Sanchez-Garcia M."/>
            <person name="Andreopoulos B."/>
            <person name="Barry K.W."/>
            <person name="Bonito G."/>
            <person name="Buee M."/>
            <person name="Carver A."/>
            <person name="Chen C."/>
            <person name="Cichocki N."/>
            <person name="Clum A."/>
            <person name="Culley D."/>
            <person name="Crous P.W."/>
            <person name="Fauchery L."/>
            <person name="Girlanda M."/>
            <person name="Hayes R."/>
            <person name="Keri Z."/>
            <person name="LaButti K."/>
            <person name="Lipzen A."/>
            <person name="Lombard V."/>
            <person name="Magnuson J."/>
            <person name="Maillard F."/>
            <person name="Morin E."/>
            <person name="Murat C."/>
            <person name="Nolan M."/>
            <person name="Ohm R."/>
            <person name="Pangilinan J."/>
            <person name="Pereira M."/>
            <person name="Perotto S."/>
            <person name="Peter M."/>
            <person name="Riley R."/>
            <person name="Sitrit Y."/>
            <person name="Stielow B."/>
            <person name="Szollosi G."/>
            <person name="Zifcakova L."/>
            <person name="Stursova M."/>
            <person name="Spatafora J.W."/>
            <person name="Tedersoo L."/>
            <person name="Vaario L.-M."/>
            <person name="Yamada A."/>
            <person name="Yan M."/>
            <person name="Wang P."/>
            <person name="Xu J."/>
            <person name="Bruns T."/>
            <person name="Baldrian P."/>
            <person name="Vilgalys R."/>
            <person name="Henrissat B."/>
            <person name="Grigoriev I.V."/>
            <person name="Hibbett D."/>
            <person name="Nagy L.G."/>
            <person name="Martin F.M."/>
        </authorList>
    </citation>
    <scope>NUCLEOTIDE SEQUENCE</scope>
    <source>
        <strain evidence="2">Prilba</strain>
    </source>
</reference>
<sequence>MYSTQSSPPPQKRRPGSLFLASSPGPRHVTRPPDYPHEHPSPSKRPRLASTPSSTSLPSTPTRDRSTVDFYQARFESTMRLRDAWAQLAQRYARPLDEDDIIDLREAKILKDRGVVRNLQSQVNFGDISILDEPGNDASSEAGGAHSEDEDDFDEIDALSRGARVQNRLEAQLRRVKPLRDLDSEDEDDINDFLEAERRTREEFGPVDEDFSEDLAQLQDQDDVEDESGGDLADEVIEILGSSDEECEQEDFSRTFTAHVDCDSDEDELGVWIHDESNAIYEVVRTPTLPDHEVIEIFDTPPSSPPPSSPPPSSPPPSSLSSMSRRSSTRASSP</sequence>
<dbReference type="Proteomes" id="UP000759537">
    <property type="component" value="Unassembled WGS sequence"/>
</dbReference>
<evidence type="ECO:0000313" key="3">
    <source>
        <dbReference type="EMBL" id="KAF8478135.1"/>
    </source>
</evidence>
<dbReference type="Pfam" id="PF10384">
    <property type="entry name" value="Scm3"/>
    <property type="match status" value="1"/>
</dbReference>
<feature type="region of interest" description="Disordered" evidence="1">
    <location>
        <begin position="133"/>
        <end position="152"/>
    </location>
</feature>
<organism evidence="2 4">
    <name type="scientific">Russula ochroleuca</name>
    <dbReference type="NCBI Taxonomy" id="152965"/>
    <lineage>
        <taxon>Eukaryota</taxon>
        <taxon>Fungi</taxon>
        <taxon>Dikarya</taxon>
        <taxon>Basidiomycota</taxon>
        <taxon>Agaricomycotina</taxon>
        <taxon>Agaricomycetes</taxon>
        <taxon>Russulales</taxon>
        <taxon>Russulaceae</taxon>
        <taxon>Russula</taxon>
    </lineage>
</organism>